<dbReference type="EMBL" id="BMAW01036452">
    <property type="protein sequence ID" value="GFU44060.1"/>
    <property type="molecule type" value="Genomic_DNA"/>
</dbReference>
<keyword evidence="4" id="KW-1185">Reference proteome</keyword>
<proteinExistence type="predicted"/>
<keyword evidence="1" id="KW-0732">Signal</keyword>
<accession>A0A8X6QYM7</accession>
<evidence type="ECO:0000256" key="1">
    <source>
        <dbReference type="SAM" id="SignalP"/>
    </source>
</evidence>
<evidence type="ECO:0000313" key="3">
    <source>
        <dbReference type="EMBL" id="GFU44060.1"/>
    </source>
</evidence>
<protein>
    <recommendedName>
        <fullName evidence="5">Spider venom protein</fullName>
    </recommendedName>
</protein>
<comment type="caution">
    <text evidence="3">The sequence shown here is derived from an EMBL/GenBank/DDBJ whole genome shotgun (WGS) entry which is preliminary data.</text>
</comment>
<name>A0A8X6QYM7_NEPPI</name>
<evidence type="ECO:0000313" key="2">
    <source>
        <dbReference type="EMBL" id="GFT83202.1"/>
    </source>
</evidence>
<dbReference type="OrthoDB" id="6366777at2759"/>
<organism evidence="3 4">
    <name type="scientific">Nephila pilipes</name>
    <name type="common">Giant wood spider</name>
    <name type="synonym">Nephila maculata</name>
    <dbReference type="NCBI Taxonomy" id="299642"/>
    <lineage>
        <taxon>Eukaryota</taxon>
        <taxon>Metazoa</taxon>
        <taxon>Ecdysozoa</taxon>
        <taxon>Arthropoda</taxon>
        <taxon>Chelicerata</taxon>
        <taxon>Arachnida</taxon>
        <taxon>Araneae</taxon>
        <taxon>Araneomorphae</taxon>
        <taxon>Entelegynae</taxon>
        <taxon>Araneoidea</taxon>
        <taxon>Nephilidae</taxon>
        <taxon>Nephila</taxon>
    </lineage>
</organism>
<evidence type="ECO:0008006" key="5">
    <source>
        <dbReference type="Google" id="ProtNLM"/>
    </source>
</evidence>
<feature type="signal peptide" evidence="1">
    <location>
        <begin position="1"/>
        <end position="25"/>
    </location>
</feature>
<dbReference type="EMBL" id="BMAW01119147">
    <property type="protein sequence ID" value="GFT83202.1"/>
    <property type="molecule type" value="Genomic_DNA"/>
</dbReference>
<evidence type="ECO:0000313" key="4">
    <source>
        <dbReference type="Proteomes" id="UP000887013"/>
    </source>
</evidence>
<dbReference type="AlphaFoldDB" id="A0A8X6QYM7"/>
<sequence>MSTTTVVTFALGMVILVIHIQHTCPLSIGACKQYGHACLGGHGKRAQNLNLMDYILRKTIHNRDRDIDISIPLEDELQKVLERSYKKKWHDWDNDSEED</sequence>
<gene>
    <name evidence="3" type="primary">AVEN_95666_1</name>
    <name evidence="3" type="ORF">NPIL_128861</name>
    <name evidence="2" type="ORF">NPIL_272581</name>
</gene>
<feature type="chain" id="PRO_5036658714" description="Spider venom protein" evidence="1">
    <location>
        <begin position="26"/>
        <end position="99"/>
    </location>
</feature>
<dbReference type="Proteomes" id="UP000887013">
    <property type="component" value="Unassembled WGS sequence"/>
</dbReference>
<reference evidence="3" key="1">
    <citation type="submission" date="2020-08" db="EMBL/GenBank/DDBJ databases">
        <title>Multicomponent nature underlies the extraordinary mechanical properties of spider dragline silk.</title>
        <authorList>
            <person name="Kono N."/>
            <person name="Nakamura H."/>
            <person name="Mori M."/>
            <person name="Yoshida Y."/>
            <person name="Ohtoshi R."/>
            <person name="Malay A.D."/>
            <person name="Moran D.A.P."/>
            <person name="Tomita M."/>
            <person name="Numata K."/>
            <person name="Arakawa K."/>
        </authorList>
    </citation>
    <scope>NUCLEOTIDE SEQUENCE</scope>
</reference>